<dbReference type="Proteomes" id="UP000288096">
    <property type="component" value="Unassembled WGS sequence"/>
</dbReference>
<dbReference type="GO" id="GO:0005886">
    <property type="term" value="C:plasma membrane"/>
    <property type="evidence" value="ECO:0007669"/>
    <property type="project" value="UniProtKB-SubCell"/>
</dbReference>
<evidence type="ECO:0000256" key="7">
    <source>
        <dbReference type="ARBA" id="ARBA00029447"/>
    </source>
</evidence>
<protein>
    <submittedName>
        <fullName evidence="13">Methyl-accepting chemotaxis protein</fullName>
    </submittedName>
</protein>
<evidence type="ECO:0000256" key="1">
    <source>
        <dbReference type="ARBA" id="ARBA00004651"/>
    </source>
</evidence>
<dbReference type="SUPFAM" id="SSF58104">
    <property type="entry name" value="Methyl-accepting chemotaxis protein (MCP) signaling domain"/>
    <property type="match status" value="1"/>
</dbReference>
<dbReference type="CDD" id="cd12914">
    <property type="entry name" value="PDC1_DGC_like"/>
    <property type="match status" value="1"/>
</dbReference>
<proteinExistence type="inferred from homology"/>
<comment type="caution">
    <text evidence="13">The sequence shown here is derived from an EMBL/GenBank/DDBJ whole genome shotgun (WGS) entry which is preliminary data.</text>
</comment>
<evidence type="ECO:0000256" key="8">
    <source>
        <dbReference type="PROSITE-ProRule" id="PRU00284"/>
    </source>
</evidence>
<dbReference type="EMBL" id="BEXT01000001">
    <property type="protein sequence ID" value="GBC61561.1"/>
    <property type="molecule type" value="Genomic_DNA"/>
</dbReference>
<feature type="domain" description="Methyl-accepting transducer" evidence="11">
    <location>
        <begin position="319"/>
        <end position="548"/>
    </location>
</feature>
<feature type="transmembrane region" description="Helical" evidence="10">
    <location>
        <begin position="279"/>
        <end position="302"/>
    </location>
</feature>
<dbReference type="PROSITE" id="PS50111">
    <property type="entry name" value="CHEMOTAXIS_TRANSDUC_2"/>
    <property type="match status" value="1"/>
</dbReference>
<dbReference type="InterPro" id="IPR004090">
    <property type="entry name" value="Chemotax_Me-accpt_rcpt"/>
</dbReference>
<keyword evidence="6 10" id="KW-0472">Membrane</keyword>
<feature type="domain" description="T-SNARE coiled-coil homology" evidence="12">
    <location>
        <begin position="478"/>
        <end position="540"/>
    </location>
</feature>
<dbReference type="InterPro" id="IPR000727">
    <property type="entry name" value="T_SNARE_dom"/>
</dbReference>
<organism evidence="13 14">
    <name type="scientific">Desulfonema ishimotonii</name>
    <dbReference type="NCBI Taxonomy" id="45657"/>
    <lineage>
        <taxon>Bacteria</taxon>
        <taxon>Pseudomonadati</taxon>
        <taxon>Thermodesulfobacteriota</taxon>
        <taxon>Desulfobacteria</taxon>
        <taxon>Desulfobacterales</taxon>
        <taxon>Desulfococcaceae</taxon>
        <taxon>Desulfonema</taxon>
    </lineage>
</organism>
<dbReference type="InterPro" id="IPR033479">
    <property type="entry name" value="dCache_1"/>
</dbReference>
<evidence type="ECO:0000256" key="5">
    <source>
        <dbReference type="ARBA" id="ARBA00022989"/>
    </source>
</evidence>
<dbReference type="Pfam" id="PF00015">
    <property type="entry name" value="MCPsignal"/>
    <property type="match status" value="1"/>
</dbReference>
<keyword evidence="2" id="KW-1003">Cell membrane</keyword>
<keyword evidence="4 10" id="KW-0812">Transmembrane</keyword>
<evidence type="ECO:0000313" key="13">
    <source>
        <dbReference type="EMBL" id="GBC61561.1"/>
    </source>
</evidence>
<gene>
    <name evidence="13" type="ORF">DENIS_2523</name>
</gene>
<keyword evidence="14" id="KW-1185">Reference proteome</keyword>
<dbReference type="PANTHER" id="PTHR43531:SF11">
    <property type="entry name" value="METHYL-ACCEPTING CHEMOTAXIS PROTEIN 3"/>
    <property type="match status" value="1"/>
</dbReference>
<evidence type="ECO:0000256" key="6">
    <source>
        <dbReference type="ARBA" id="ARBA00023136"/>
    </source>
</evidence>
<dbReference type="GO" id="GO:0007165">
    <property type="term" value="P:signal transduction"/>
    <property type="evidence" value="ECO:0007669"/>
    <property type="project" value="UniProtKB-KW"/>
</dbReference>
<keyword evidence="8" id="KW-0807">Transducer</keyword>
<dbReference type="InterPro" id="IPR004089">
    <property type="entry name" value="MCPsignal_dom"/>
</dbReference>
<evidence type="ECO:0000256" key="4">
    <source>
        <dbReference type="ARBA" id="ARBA00022692"/>
    </source>
</evidence>
<dbReference type="AlphaFoldDB" id="A0A401FX76"/>
<evidence type="ECO:0000259" key="12">
    <source>
        <dbReference type="PROSITE" id="PS50192"/>
    </source>
</evidence>
<feature type="region of interest" description="Disordered" evidence="9">
    <location>
        <begin position="324"/>
        <end position="350"/>
    </location>
</feature>
<name>A0A401FX76_9BACT</name>
<dbReference type="InterPro" id="IPR051310">
    <property type="entry name" value="MCP_chemotaxis"/>
</dbReference>
<dbReference type="Gene3D" id="3.30.450.20">
    <property type="entry name" value="PAS domain"/>
    <property type="match status" value="1"/>
</dbReference>
<reference evidence="14" key="2">
    <citation type="submission" date="2019-01" db="EMBL/GenBank/DDBJ databases">
        <title>Genome sequence of Desulfonema ishimotonii strain Tokyo 01.</title>
        <authorList>
            <person name="Fukui M."/>
        </authorList>
    </citation>
    <scope>NUCLEOTIDE SEQUENCE [LARGE SCALE GENOMIC DNA]</scope>
    <source>
        <strain evidence="14">Tokyo 01</strain>
    </source>
</reference>
<dbReference type="Pfam" id="PF02743">
    <property type="entry name" value="dCache_1"/>
    <property type="match status" value="1"/>
</dbReference>
<dbReference type="SUPFAM" id="SSF103190">
    <property type="entry name" value="Sensory domain-like"/>
    <property type="match status" value="1"/>
</dbReference>
<dbReference type="InterPro" id="IPR029151">
    <property type="entry name" value="Sensor-like_sf"/>
</dbReference>
<dbReference type="CDD" id="cd12912">
    <property type="entry name" value="PDC2_MCP_like"/>
    <property type="match status" value="1"/>
</dbReference>
<keyword evidence="3" id="KW-0145">Chemotaxis</keyword>
<comment type="subcellular location">
    <subcellularLocation>
        <location evidence="1">Cell membrane</location>
        <topology evidence="1">Multi-pass membrane protein</topology>
    </subcellularLocation>
</comment>
<evidence type="ECO:0000259" key="11">
    <source>
        <dbReference type="PROSITE" id="PS50111"/>
    </source>
</evidence>
<sequence>MALSLRKRFLIPTLGILIIFLSTSNLFSYLKSKDTFENLTNTQMTQTAASISTLIDTFIKGITLNFVYWSEDATLAAVVQDILGETVMDAANLLLQKIRNDYGYYEQVFVADMNGKIIAGSDSDAAVTVIAQDTAFTEAIGGKIFFSEVVKSAVTGNPVLTISSPLRMNEEIVGAILGIIDLNYFDNRFISSARIGTGGHAFIVNNKGIVIASPVKSEILNEKIQYSPLAKELRKRERILHYEQDGKEKIITYQKLETPDWTVGIIIEKSEISAPLKRIGYVNFMIAMGAIILSAALIVWLVHTVIRPVSQVVKGLKEIGDDITDASDEVSGSSNSLAESSARQASSVENTSVSLKEMSLIIRKNADNAEHADQIVKNSDQTMVQATRSISELTDSMDDISTASQEIWKIISTIEDIAFQTNLLALNAAVEAARAGEAGAGFGVVAGEVKSLAMRVADSAKNTAAIIKGTVEKIDKGSEIVTDAEESFKNLSESSVRVRRLVSEISDASQEQSRAIDRINSIVSEIESVVRQNSENASASARVSEKMKNRAKVMKTFVYELKRIMGDKS</sequence>
<accession>A0A401FX76</accession>
<evidence type="ECO:0000256" key="2">
    <source>
        <dbReference type="ARBA" id="ARBA00022475"/>
    </source>
</evidence>
<keyword evidence="5 10" id="KW-1133">Transmembrane helix</keyword>
<dbReference type="PRINTS" id="PR00260">
    <property type="entry name" value="CHEMTRNSDUCR"/>
</dbReference>
<evidence type="ECO:0000256" key="3">
    <source>
        <dbReference type="ARBA" id="ARBA00022500"/>
    </source>
</evidence>
<dbReference type="PANTHER" id="PTHR43531">
    <property type="entry name" value="PROTEIN ICFG"/>
    <property type="match status" value="1"/>
</dbReference>
<feature type="compositionally biased region" description="Low complexity" evidence="9">
    <location>
        <begin position="331"/>
        <end position="341"/>
    </location>
</feature>
<evidence type="ECO:0000256" key="9">
    <source>
        <dbReference type="SAM" id="MobiDB-lite"/>
    </source>
</evidence>
<dbReference type="Gene3D" id="1.10.287.950">
    <property type="entry name" value="Methyl-accepting chemotaxis protein"/>
    <property type="match status" value="1"/>
</dbReference>
<dbReference type="GO" id="GO:0006935">
    <property type="term" value="P:chemotaxis"/>
    <property type="evidence" value="ECO:0007669"/>
    <property type="project" value="UniProtKB-KW"/>
</dbReference>
<comment type="similarity">
    <text evidence="7">Belongs to the methyl-accepting chemotaxis (MCP) protein family.</text>
</comment>
<dbReference type="GO" id="GO:0004888">
    <property type="term" value="F:transmembrane signaling receptor activity"/>
    <property type="evidence" value="ECO:0007669"/>
    <property type="project" value="InterPro"/>
</dbReference>
<evidence type="ECO:0000256" key="10">
    <source>
        <dbReference type="SAM" id="Phobius"/>
    </source>
</evidence>
<reference evidence="14" key="1">
    <citation type="submission" date="2017-11" db="EMBL/GenBank/DDBJ databases">
        <authorList>
            <person name="Watanabe M."/>
            <person name="Kojima H."/>
        </authorList>
    </citation>
    <scope>NUCLEOTIDE SEQUENCE [LARGE SCALE GENOMIC DNA]</scope>
    <source>
        <strain evidence="14">Tokyo 01</strain>
    </source>
</reference>
<evidence type="ECO:0000313" key="14">
    <source>
        <dbReference type="Proteomes" id="UP000288096"/>
    </source>
</evidence>
<dbReference type="SMART" id="SM00283">
    <property type="entry name" value="MA"/>
    <property type="match status" value="1"/>
</dbReference>
<dbReference type="PROSITE" id="PS50192">
    <property type="entry name" value="T_SNARE"/>
    <property type="match status" value="1"/>
</dbReference>